<feature type="compositionally biased region" description="Low complexity" evidence="4">
    <location>
        <begin position="372"/>
        <end position="390"/>
    </location>
</feature>
<feature type="region of interest" description="Disordered" evidence="4">
    <location>
        <begin position="280"/>
        <end position="303"/>
    </location>
</feature>
<protein>
    <submittedName>
        <fullName evidence="6">Eukaryotic translation initiation factor</fullName>
    </submittedName>
</protein>
<dbReference type="SUPFAM" id="SSF48371">
    <property type="entry name" value="ARM repeat"/>
    <property type="match status" value="1"/>
</dbReference>
<feature type="compositionally biased region" description="Basic and acidic residues" evidence="4">
    <location>
        <begin position="113"/>
        <end position="126"/>
    </location>
</feature>
<feature type="compositionally biased region" description="Acidic residues" evidence="4">
    <location>
        <begin position="433"/>
        <end position="444"/>
    </location>
</feature>
<dbReference type="EMBL" id="JADAQX010000987">
    <property type="protein sequence ID" value="KAF8819068.1"/>
    <property type="molecule type" value="Genomic_DNA"/>
</dbReference>
<evidence type="ECO:0000256" key="1">
    <source>
        <dbReference type="ARBA" id="ARBA00005775"/>
    </source>
</evidence>
<evidence type="ECO:0000259" key="5">
    <source>
        <dbReference type="SMART" id="SM00543"/>
    </source>
</evidence>
<gene>
    <name evidence="6" type="ORF">IE077_000219</name>
</gene>
<feature type="region of interest" description="Disordered" evidence="4">
    <location>
        <begin position="427"/>
        <end position="446"/>
    </location>
</feature>
<feature type="domain" description="MIF4G" evidence="5">
    <location>
        <begin position="733"/>
        <end position="954"/>
    </location>
</feature>
<dbReference type="InterPro" id="IPR016024">
    <property type="entry name" value="ARM-type_fold"/>
</dbReference>
<feature type="compositionally biased region" description="Basic and acidic residues" evidence="4">
    <location>
        <begin position="13"/>
        <end position="26"/>
    </location>
</feature>
<dbReference type="InterPro" id="IPR003890">
    <property type="entry name" value="MIF4G-like_typ-3"/>
</dbReference>
<keyword evidence="3" id="KW-0648">Protein biosynthesis</keyword>
<keyword evidence="7" id="KW-1185">Reference proteome</keyword>
<dbReference type="SMART" id="SM00543">
    <property type="entry name" value="MIF4G"/>
    <property type="match status" value="1"/>
</dbReference>
<dbReference type="GO" id="GO:0003743">
    <property type="term" value="F:translation initiation factor activity"/>
    <property type="evidence" value="ECO:0007669"/>
    <property type="project" value="UniProtKB-KW"/>
</dbReference>
<sequence>MDSLRRGGPNSYSKDRRNGEVEVDPRGRRKYRNDREEFHQGRGAPRNTLNPPEALQGNNTPLSSRNSPMREGSWNYRHTSKASYSKQQHPHASSSYKEYSEKWTENSSGSRHLMKDQPRGSGERGTKNGSPRRVEAPIQGYRTSLSRGVVHSPDSVRLQESGMGDLGVRNKEATAGQTLQGGALLPRAVGSPVLLSPSGNVTNERVTEGTSSSLSPSLSANYGEPLYSHEVLEKAASQASILPPPHIIPPSPILPGRETFTPSVSPLSVRGVSVENVETSSSPAHLNSRLSGSHSLSPGGVMRPVSPLRQDVSLQGVSTETNRPMSVGKATVTLGGSRKVETRRYGKREVDLTRGEMGTVSSFVREEETQMPPSRASLPPSPSVSAPLVSTKENSREESRFSNTGASKTSLKYSAAPLLTRKAESAPKLSIEESADDGWSDDGDGFGGDVSTVDIVGLKSKSPPADTQVSTRLVSGFTPRSTLFGAAHGRIVHSAATGNSEEDSSHFVKKNFSLTTSTSVSSTTSSQQRRVGMRSMGKGETVVTQLDSGSVDKKGDEGTLPISSTGIETVSAISGHGMENVAGEKREGEKTLHPVTETRVFMEAGKGMETSVDSEAPLSGKKSELNLVESVMPCTVSGKDGLICNKNGESLSGSATGEETAAIPLSPREDKISTVVNDDVLSRVETPSETLVSMSGVASSTVAEGEGEGGPLKFTGGVWRSHRRGLNRMDSLGRQVKALLNKLTIEKFPIIIEKLAILEEEVRQESDLVELVNLVVGKAVLEPEWSEMYADLCIVLNWRSPSLSENPQNTFRVALISKIQEEFQRLPRKLELSDEEAQGLDKAAIEQEIKKMKNHILGVVQLIGELFQRRLLAFRIVSSVIVDLVIDNENPHEHVVECFLQLICTTGYHIDQIPTLKSALDLWFGRLKELQNKDRYSKRLKCVIQDVLDLRKAGWRKKIHKERAKALSAVRGQLEKEDCIGGATHAAQYGNIVVIGKPSNTDSSKSYGTYLEEQRQRFEMRKNQKA</sequence>
<feature type="region of interest" description="Disordered" evidence="4">
    <location>
        <begin position="359"/>
        <end position="408"/>
    </location>
</feature>
<evidence type="ECO:0000313" key="6">
    <source>
        <dbReference type="EMBL" id="KAF8819068.1"/>
    </source>
</evidence>
<dbReference type="Pfam" id="PF02854">
    <property type="entry name" value="MIF4G"/>
    <property type="match status" value="1"/>
</dbReference>
<evidence type="ECO:0000256" key="4">
    <source>
        <dbReference type="SAM" id="MobiDB-lite"/>
    </source>
</evidence>
<keyword evidence="2 6" id="KW-0396">Initiation factor</keyword>
<feature type="region of interest" description="Disordered" evidence="4">
    <location>
        <begin position="195"/>
        <end position="217"/>
    </location>
</feature>
<accession>A0ABQ7J513</accession>
<feature type="compositionally biased region" description="Polar residues" evidence="4">
    <location>
        <begin position="197"/>
        <end position="210"/>
    </location>
</feature>
<feature type="compositionally biased region" description="Polar residues" evidence="4">
    <location>
        <begin position="81"/>
        <end position="97"/>
    </location>
</feature>
<proteinExistence type="inferred from homology"/>
<feature type="compositionally biased region" description="Polar residues" evidence="4">
    <location>
        <begin position="280"/>
        <end position="296"/>
    </location>
</feature>
<name>A0ABQ7J513_9APIC</name>
<evidence type="ECO:0000313" key="7">
    <source>
        <dbReference type="Proteomes" id="UP000823046"/>
    </source>
</evidence>
<evidence type="ECO:0000256" key="3">
    <source>
        <dbReference type="ARBA" id="ARBA00022917"/>
    </source>
</evidence>
<dbReference type="PANTHER" id="PTHR23253:SF9">
    <property type="entry name" value="EUKARYOTIC TRANSLATION INITIATION FACTOR 4 GAMMA 2"/>
    <property type="match status" value="1"/>
</dbReference>
<feature type="region of interest" description="Disordered" evidence="4">
    <location>
        <begin position="516"/>
        <end position="537"/>
    </location>
</feature>
<dbReference type="Gene3D" id="1.25.40.180">
    <property type="match status" value="1"/>
</dbReference>
<reference evidence="6 7" key="1">
    <citation type="journal article" date="2020" name="bioRxiv">
        <title>Metabolic contributions of an alphaproteobacterial endosymbiont in the apicomplexan Cardiosporidium cionae.</title>
        <authorList>
            <person name="Hunter E.S."/>
            <person name="Paight C.J."/>
            <person name="Lane C.E."/>
        </authorList>
    </citation>
    <scope>NUCLEOTIDE SEQUENCE [LARGE SCALE GENOMIC DNA]</scope>
    <source>
        <strain evidence="6">ESH_2018</strain>
    </source>
</reference>
<feature type="compositionally biased region" description="Polar residues" evidence="4">
    <location>
        <begin position="56"/>
        <end position="67"/>
    </location>
</feature>
<dbReference type="Proteomes" id="UP000823046">
    <property type="component" value="Unassembled WGS sequence"/>
</dbReference>
<organism evidence="6 7">
    <name type="scientific">Cardiosporidium cionae</name>
    <dbReference type="NCBI Taxonomy" id="476202"/>
    <lineage>
        <taxon>Eukaryota</taxon>
        <taxon>Sar</taxon>
        <taxon>Alveolata</taxon>
        <taxon>Apicomplexa</taxon>
        <taxon>Aconoidasida</taxon>
        <taxon>Nephromycida</taxon>
        <taxon>Cardiosporidium</taxon>
    </lineage>
</organism>
<comment type="similarity">
    <text evidence="1">Belongs to the eukaryotic initiation factor 4G family.</text>
</comment>
<comment type="caution">
    <text evidence="6">The sequence shown here is derived from an EMBL/GenBank/DDBJ whole genome shotgun (WGS) entry which is preliminary data.</text>
</comment>
<feature type="compositionally biased region" description="Low complexity" evidence="4">
    <location>
        <begin position="516"/>
        <end position="526"/>
    </location>
</feature>
<dbReference type="PANTHER" id="PTHR23253">
    <property type="entry name" value="EUKARYOTIC TRANSLATION INITIATION FACTOR 4 GAMMA"/>
    <property type="match status" value="1"/>
</dbReference>
<evidence type="ECO:0000256" key="2">
    <source>
        <dbReference type="ARBA" id="ARBA00022540"/>
    </source>
</evidence>
<feature type="region of interest" description="Disordered" evidence="4">
    <location>
        <begin position="1"/>
        <end position="134"/>
    </location>
</feature>